<dbReference type="PANTHER" id="PTHR12941">
    <property type="entry name" value="ER MEMBRANE PROTEIN COMPLEX"/>
    <property type="match status" value="1"/>
</dbReference>
<dbReference type="InterPro" id="IPR005366">
    <property type="entry name" value="EMC8/9"/>
</dbReference>
<gene>
    <name evidence="1" type="ORF">FA10DRAFT_266236</name>
</gene>
<organism evidence="1 2">
    <name type="scientific">Acaromyces ingoldii</name>
    <dbReference type="NCBI Taxonomy" id="215250"/>
    <lineage>
        <taxon>Eukaryota</taxon>
        <taxon>Fungi</taxon>
        <taxon>Dikarya</taxon>
        <taxon>Basidiomycota</taxon>
        <taxon>Ustilaginomycotina</taxon>
        <taxon>Exobasidiomycetes</taxon>
        <taxon>Exobasidiales</taxon>
        <taxon>Cryptobasidiaceae</taxon>
        <taxon>Acaromyces</taxon>
    </lineage>
</organism>
<proteinExistence type="predicted"/>
<sequence>MKLSDEAYTTAILHAAKHPASSVTGLLVGGSTQSVERVVPLVHNWTDLAPMTEVASSLVEASLSSTEKIVGVYHAPASAIETSAAPSAVKLAQVVARKLSTDAVLLQVNNALLASTTAHALQPFSVSASGQVRSVPVADVALADGQASIERVKSEVAKGTWEHIVDFDDHLQDTSLNWLQQRPRAAVA</sequence>
<dbReference type="Proteomes" id="UP000245768">
    <property type="component" value="Unassembled WGS sequence"/>
</dbReference>
<keyword evidence="2" id="KW-1185">Reference proteome</keyword>
<dbReference type="PANTHER" id="PTHR12941:SF10">
    <property type="entry name" value="ER MEMBRANE PROTEIN COMPLEX SUBUNIT 8_9 HOMOLOG"/>
    <property type="match status" value="1"/>
</dbReference>
<protein>
    <submittedName>
        <fullName evidence="1">Uncharacterized protein</fullName>
    </submittedName>
</protein>
<evidence type="ECO:0000313" key="2">
    <source>
        <dbReference type="Proteomes" id="UP000245768"/>
    </source>
</evidence>
<evidence type="ECO:0000313" key="1">
    <source>
        <dbReference type="EMBL" id="PWN92478.1"/>
    </source>
</evidence>
<dbReference type="InParanoid" id="A0A316YV12"/>
<dbReference type="STRING" id="215250.A0A316YV12"/>
<name>A0A316YV12_9BASI</name>
<dbReference type="EMBL" id="KZ819635">
    <property type="protein sequence ID" value="PWN92478.1"/>
    <property type="molecule type" value="Genomic_DNA"/>
</dbReference>
<dbReference type="OrthoDB" id="194468at2759"/>
<accession>A0A316YV12</accession>
<dbReference type="RefSeq" id="XP_025379676.1">
    <property type="nucleotide sequence ID" value="XM_025521415.1"/>
</dbReference>
<dbReference type="GO" id="GO:0072546">
    <property type="term" value="C:EMC complex"/>
    <property type="evidence" value="ECO:0007669"/>
    <property type="project" value="InterPro"/>
</dbReference>
<dbReference type="GeneID" id="37043331"/>
<dbReference type="Pfam" id="PF03665">
    <property type="entry name" value="UPF0172"/>
    <property type="match status" value="1"/>
</dbReference>
<dbReference type="CDD" id="cd08060">
    <property type="entry name" value="MPN_UPF0172"/>
    <property type="match status" value="1"/>
</dbReference>
<reference evidence="1" key="1">
    <citation type="journal article" date="2018" name="Mol. Biol. Evol.">
        <title>Broad Genomic Sampling Reveals a Smut Pathogenic Ancestry of the Fungal Clade Ustilaginomycotina.</title>
        <authorList>
            <person name="Kijpornyongpan T."/>
            <person name="Mondo S.J."/>
            <person name="Barry K."/>
            <person name="Sandor L."/>
            <person name="Lee J."/>
            <person name="Lipzen A."/>
            <person name="Pangilinan J."/>
            <person name="LaButti K."/>
            <person name="Hainaut M."/>
            <person name="Henrissat B."/>
            <person name="Grigoriev I.V."/>
            <person name="Spatafora J.W."/>
            <person name="Aime M.C."/>
        </authorList>
    </citation>
    <scope>NUCLEOTIDE SEQUENCE [LARGE SCALE GENOMIC DNA]</scope>
    <source>
        <strain evidence="1">MCA 4198</strain>
    </source>
</reference>
<dbReference type="AlphaFoldDB" id="A0A316YV12"/>